<accession>A0A915IX77</accession>
<protein>
    <submittedName>
        <fullName evidence="4">Uncharacterized protein</fullName>
    </submittedName>
</protein>
<reference evidence="4" key="1">
    <citation type="submission" date="2022-11" db="UniProtKB">
        <authorList>
            <consortium name="WormBaseParasite"/>
        </authorList>
    </citation>
    <scope>IDENTIFICATION</scope>
</reference>
<sequence length="121" mass="13808">MTPIELHNVSFLRFSVNLCIVVFLCFANWSHSVGRLYSSQNGSYDTFVTSDSDTINLHLLGDIVKARRVRDVESIHKQAKEQSDAKTNSGQEMTPKEKRRLPKIDRTSSVTDFLFFLISPQ</sequence>
<name>A0A915IX77_ROMCU</name>
<evidence type="ECO:0000313" key="4">
    <source>
        <dbReference type="WBParaSite" id="nRc.2.0.1.t18699-RA"/>
    </source>
</evidence>
<organism evidence="3 4">
    <name type="scientific">Romanomermis culicivorax</name>
    <name type="common">Nematode worm</name>
    <dbReference type="NCBI Taxonomy" id="13658"/>
    <lineage>
        <taxon>Eukaryota</taxon>
        <taxon>Metazoa</taxon>
        <taxon>Ecdysozoa</taxon>
        <taxon>Nematoda</taxon>
        <taxon>Enoplea</taxon>
        <taxon>Dorylaimia</taxon>
        <taxon>Mermithida</taxon>
        <taxon>Mermithoidea</taxon>
        <taxon>Mermithidae</taxon>
        <taxon>Romanomermis</taxon>
    </lineage>
</organism>
<keyword evidence="3" id="KW-1185">Reference proteome</keyword>
<feature type="region of interest" description="Disordered" evidence="1">
    <location>
        <begin position="75"/>
        <end position="105"/>
    </location>
</feature>
<evidence type="ECO:0000256" key="2">
    <source>
        <dbReference type="SAM" id="Phobius"/>
    </source>
</evidence>
<evidence type="ECO:0000313" key="3">
    <source>
        <dbReference type="Proteomes" id="UP000887565"/>
    </source>
</evidence>
<keyword evidence="2" id="KW-1133">Transmembrane helix</keyword>
<feature type="compositionally biased region" description="Basic and acidic residues" evidence="1">
    <location>
        <begin position="75"/>
        <end position="84"/>
    </location>
</feature>
<dbReference type="AlphaFoldDB" id="A0A915IX77"/>
<keyword evidence="2" id="KW-0472">Membrane</keyword>
<evidence type="ECO:0000256" key="1">
    <source>
        <dbReference type="SAM" id="MobiDB-lite"/>
    </source>
</evidence>
<feature type="transmembrane region" description="Helical" evidence="2">
    <location>
        <begin position="12"/>
        <end position="29"/>
    </location>
</feature>
<dbReference type="Proteomes" id="UP000887565">
    <property type="component" value="Unplaced"/>
</dbReference>
<dbReference type="WBParaSite" id="nRc.2.0.1.t18699-RA">
    <property type="protein sequence ID" value="nRc.2.0.1.t18699-RA"/>
    <property type="gene ID" value="nRc.2.0.1.g18699"/>
</dbReference>
<keyword evidence="2" id="KW-0812">Transmembrane</keyword>
<proteinExistence type="predicted"/>